<evidence type="ECO:0000256" key="3">
    <source>
        <dbReference type="ARBA" id="ARBA00022792"/>
    </source>
</evidence>
<keyword evidence="3" id="KW-0999">Mitochondrion inner membrane</keyword>
<feature type="region of interest" description="Disordered" evidence="7">
    <location>
        <begin position="186"/>
        <end position="209"/>
    </location>
</feature>
<dbReference type="Proteomes" id="UP001150907">
    <property type="component" value="Unassembled WGS sequence"/>
</dbReference>
<dbReference type="OrthoDB" id="6246201at2759"/>
<name>A0A9W8EGR2_9FUNG</name>
<evidence type="ECO:0000313" key="9">
    <source>
        <dbReference type="Proteomes" id="UP001150907"/>
    </source>
</evidence>
<gene>
    <name evidence="8" type="ORF">H4R26_004450</name>
</gene>
<keyword evidence="6" id="KW-0472">Membrane</keyword>
<dbReference type="GO" id="GO:0097193">
    <property type="term" value="P:intrinsic apoptotic signaling pathway"/>
    <property type="evidence" value="ECO:0007669"/>
    <property type="project" value="InterPro"/>
</dbReference>
<dbReference type="PANTHER" id="PTHR31107:SF2">
    <property type="entry name" value="CYTOCHROME C OXIDASE ASSEMBLY FACTOR 8"/>
    <property type="match status" value="1"/>
</dbReference>
<sequence length="220" mass="25788">MRLASKSLARLNPGRAVVWHWNACEFSSNTKARGNASTSGQGNQRRLLPGQFLVGPPHPVSNIRAVKFYIPPDETPQERRYREQREDAVQKDHEFWLDNNRRFEQGKEEFERAALGKSGVDELSVYYKQYQEESFGRHLAYNRYVWRRNLAMVVPGVRAWWQEVWRRRKRKGQAVAVFSEQGFFDREDDGAPEMHRRPGTAGQQDAGKLDRRAEKIKSYY</sequence>
<keyword evidence="4" id="KW-0809">Transit peptide</keyword>
<comment type="caution">
    <text evidence="8">The sequence shown here is derived from an EMBL/GenBank/DDBJ whole genome shotgun (WGS) entry which is preliminary data.</text>
</comment>
<dbReference type="PANTHER" id="PTHR31107">
    <property type="entry name" value="APOPTOGENIC PROTEIN 1, MITOCHONDRIAL"/>
    <property type="match status" value="1"/>
</dbReference>
<accession>A0A9W8EGR2</accession>
<dbReference type="Pfam" id="PF10231">
    <property type="entry name" value="COA8"/>
    <property type="match status" value="1"/>
</dbReference>
<evidence type="ECO:0000256" key="6">
    <source>
        <dbReference type="ARBA" id="ARBA00023136"/>
    </source>
</evidence>
<proteinExistence type="inferred from homology"/>
<evidence type="ECO:0000256" key="4">
    <source>
        <dbReference type="ARBA" id="ARBA00022946"/>
    </source>
</evidence>
<evidence type="ECO:0000256" key="2">
    <source>
        <dbReference type="ARBA" id="ARBA00005453"/>
    </source>
</evidence>
<comment type="subcellular location">
    <subcellularLocation>
        <location evidence="1">Mitochondrion inner membrane</location>
        <topology evidence="1">Peripheral membrane protein</topology>
        <orientation evidence="1">Matrix side</orientation>
    </subcellularLocation>
</comment>
<keyword evidence="5" id="KW-0496">Mitochondrion</keyword>
<dbReference type="AlphaFoldDB" id="A0A9W8EGR2"/>
<protein>
    <recommendedName>
        <fullName evidence="10">Apoptogenic protein 1, mitochondrial</fullName>
    </recommendedName>
</protein>
<dbReference type="InterPro" id="IPR018796">
    <property type="entry name" value="COA8"/>
</dbReference>
<dbReference type="GO" id="GO:0005743">
    <property type="term" value="C:mitochondrial inner membrane"/>
    <property type="evidence" value="ECO:0007669"/>
    <property type="project" value="UniProtKB-SubCell"/>
</dbReference>
<evidence type="ECO:0000256" key="5">
    <source>
        <dbReference type="ARBA" id="ARBA00023128"/>
    </source>
</evidence>
<evidence type="ECO:0008006" key="10">
    <source>
        <dbReference type="Google" id="ProtNLM"/>
    </source>
</evidence>
<evidence type="ECO:0000256" key="7">
    <source>
        <dbReference type="SAM" id="MobiDB-lite"/>
    </source>
</evidence>
<reference evidence="8" key="1">
    <citation type="submission" date="2022-07" db="EMBL/GenBank/DDBJ databases">
        <title>Phylogenomic reconstructions and comparative analyses of Kickxellomycotina fungi.</title>
        <authorList>
            <person name="Reynolds N.K."/>
            <person name="Stajich J.E."/>
            <person name="Barry K."/>
            <person name="Grigoriev I.V."/>
            <person name="Crous P."/>
            <person name="Smith M.E."/>
        </authorList>
    </citation>
    <scope>NUCLEOTIDE SEQUENCE</scope>
    <source>
        <strain evidence="8">IMI 214461</strain>
    </source>
</reference>
<dbReference type="EMBL" id="JANBQF010000484">
    <property type="protein sequence ID" value="KAJ2000795.1"/>
    <property type="molecule type" value="Genomic_DNA"/>
</dbReference>
<evidence type="ECO:0000256" key="1">
    <source>
        <dbReference type="ARBA" id="ARBA00004443"/>
    </source>
</evidence>
<evidence type="ECO:0000313" key="8">
    <source>
        <dbReference type="EMBL" id="KAJ2000795.1"/>
    </source>
</evidence>
<keyword evidence="9" id="KW-1185">Reference proteome</keyword>
<organism evidence="8 9">
    <name type="scientific">Coemansia thaxteri</name>
    <dbReference type="NCBI Taxonomy" id="2663907"/>
    <lineage>
        <taxon>Eukaryota</taxon>
        <taxon>Fungi</taxon>
        <taxon>Fungi incertae sedis</taxon>
        <taxon>Zoopagomycota</taxon>
        <taxon>Kickxellomycotina</taxon>
        <taxon>Kickxellomycetes</taxon>
        <taxon>Kickxellales</taxon>
        <taxon>Kickxellaceae</taxon>
        <taxon>Coemansia</taxon>
    </lineage>
</organism>
<comment type="similarity">
    <text evidence="2">Belongs to the COA8 family.</text>
</comment>